<evidence type="ECO:0000313" key="6">
    <source>
        <dbReference type="EMBL" id="MBC5726720.1"/>
    </source>
</evidence>
<dbReference type="Gene3D" id="1.10.150.130">
    <property type="match status" value="1"/>
</dbReference>
<organism evidence="6 7">
    <name type="scientific">Agathobaculum faecis</name>
    <dbReference type="NCBI Taxonomy" id="2763013"/>
    <lineage>
        <taxon>Bacteria</taxon>
        <taxon>Bacillati</taxon>
        <taxon>Bacillota</taxon>
        <taxon>Clostridia</taxon>
        <taxon>Eubacteriales</taxon>
        <taxon>Butyricicoccaceae</taxon>
        <taxon>Agathobaculum</taxon>
    </lineage>
</organism>
<protein>
    <submittedName>
        <fullName evidence="6">Site-specific integrase</fullName>
    </submittedName>
</protein>
<feature type="domain" description="Tyr recombinase" evidence="4">
    <location>
        <begin position="197"/>
        <end position="404"/>
    </location>
</feature>
<dbReference type="InterPro" id="IPR010998">
    <property type="entry name" value="Integrase_recombinase_N"/>
</dbReference>
<dbReference type="PANTHER" id="PTHR30349">
    <property type="entry name" value="PHAGE INTEGRASE-RELATED"/>
    <property type="match status" value="1"/>
</dbReference>
<dbReference type="InterPro" id="IPR002104">
    <property type="entry name" value="Integrase_catalytic"/>
</dbReference>
<dbReference type="InterPro" id="IPR025269">
    <property type="entry name" value="SAM-like_dom"/>
</dbReference>
<dbReference type="PANTHER" id="PTHR30349:SF91">
    <property type="entry name" value="INTA PROTEIN"/>
    <property type="match status" value="1"/>
</dbReference>
<dbReference type="InterPro" id="IPR044068">
    <property type="entry name" value="CB"/>
</dbReference>
<dbReference type="GO" id="GO:0006310">
    <property type="term" value="P:DNA recombination"/>
    <property type="evidence" value="ECO:0007669"/>
    <property type="project" value="UniProtKB-KW"/>
</dbReference>
<reference evidence="6" key="1">
    <citation type="submission" date="2020-08" db="EMBL/GenBank/DDBJ databases">
        <title>Genome public.</title>
        <authorList>
            <person name="Liu C."/>
            <person name="Sun Q."/>
        </authorList>
    </citation>
    <scope>NUCLEOTIDE SEQUENCE</scope>
    <source>
        <strain evidence="6">NSJ-28</strain>
    </source>
</reference>
<dbReference type="PROSITE" id="PS51900">
    <property type="entry name" value="CB"/>
    <property type="match status" value="1"/>
</dbReference>
<dbReference type="SUPFAM" id="SSF56349">
    <property type="entry name" value="DNA breaking-rejoining enzymes"/>
    <property type="match status" value="1"/>
</dbReference>
<evidence type="ECO:0000259" key="5">
    <source>
        <dbReference type="PROSITE" id="PS51900"/>
    </source>
</evidence>
<gene>
    <name evidence="6" type="ORF">H8S45_14815</name>
</gene>
<dbReference type="InterPro" id="IPR013762">
    <property type="entry name" value="Integrase-like_cat_sf"/>
</dbReference>
<keyword evidence="1 3" id="KW-0238">DNA-binding</keyword>
<evidence type="ECO:0000313" key="7">
    <source>
        <dbReference type="Proteomes" id="UP000606499"/>
    </source>
</evidence>
<dbReference type="InterPro" id="IPR050090">
    <property type="entry name" value="Tyrosine_recombinase_XerCD"/>
</dbReference>
<proteinExistence type="predicted"/>
<dbReference type="Pfam" id="PF13102">
    <property type="entry name" value="Phage_int_SAM_5"/>
    <property type="match status" value="1"/>
</dbReference>
<dbReference type="CDD" id="cd01189">
    <property type="entry name" value="INT_ICEBs1_C_like"/>
    <property type="match status" value="1"/>
</dbReference>
<dbReference type="EMBL" id="JACOPL010000025">
    <property type="protein sequence ID" value="MBC5726720.1"/>
    <property type="molecule type" value="Genomic_DNA"/>
</dbReference>
<comment type="caution">
    <text evidence="6">The sequence shown here is derived from an EMBL/GenBank/DDBJ whole genome shotgun (WGS) entry which is preliminary data.</text>
</comment>
<dbReference type="GO" id="GO:0003677">
    <property type="term" value="F:DNA binding"/>
    <property type="evidence" value="ECO:0007669"/>
    <property type="project" value="UniProtKB-UniRule"/>
</dbReference>
<dbReference type="Gene3D" id="1.10.443.10">
    <property type="entry name" value="Intergrase catalytic core"/>
    <property type="match status" value="1"/>
</dbReference>
<dbReference type="Proteomes" id="UP000606499">
    <property type="component" value="Unassembled WGS sequence"/>
</dbReference>
<evidence type="ECO:0000259" key="4">
    <source>
        <dbReference type="PROSITE" id="PS51898"/>
    </source>
</evidence>
<keyword evidence="2" id="KW-0233">DNA recombination</keyword>
<evidence type="ECO:0000256" key="2">
    <source>
        <dbReference type="ARBA" id="ARBA00023172"/>
    </source>
</evidence>
<feature type="domain" description="Core-binding (CB)" evidence="5">
    <location>
        <begin position="89"/>
        <end position="173"/>
    </location>
</feature>
<dbReference type="RefSeq" id="WP_159068095.1">
    <property type="nucleotide sequence ID" value="NZ_JACOPL010000025.1"/>
</dbReference>
<accession>A0A923RZY0</accession>
<evidence type="ECO:0000256" key="1">
    <source>
        <dbReference type="ARBA" id="ARBA00023125"/>
    </source>
</evidence>
<keyword evidence="7" id="KW-1185">Reference proteome</keyword>
<name>A0A923RZY0_9FIRM</name>
<dbReference type="Pfam" id="PF00589">
    <property type="entry name" value="Phage_integrase"/>
    <property type="match status" value="1"/>
</dbReference>
<dbReference type="PROSITE" id="PS51898">
    <property type="entry name" value="TYR_RECOMBINASE"/>
    <property type="match status" value="1"/>
</dbReference>
<dbReference type="AlphaFoldDB" id="A0A923RZY0"/>
<dbReference type="InterPro" id="IPR011010">
    <property type="entry name" value="DNA_brk_join_enz"/>
</dbReference>
<sequence length="417" mass="48767">MTARIYEKRGTWQIVLIYKDGSGARKQKWIDTELPIRGNSRRAKKMMEDAIQEWKPVLEPEDQVLESTAVREAKRETHQNRRGQSESGILFSEYLLDWVESRRNRIQPTTFGAYQKDVQSYIAPYFAQKGILVEQMTDKDIADFYRYKRRNGVSENTLLHYQTVLNQALRKAAREKLLPVNPFAVLDKDLKPKHVRYIPQTYDENDLRKMFAAMRGDPMALIILMDVTYGLRRSELLGLKWSAINFKEKSIHICYKVTETLIDGKLVYVKDSLLKNKSSNRTLPLVPSIEEELLRLKFQQNRNRKLYGKAYEQDDRDFVFVNECGKLIKPDYVSRHFQWFLKKNNLKKIRFHDLRHTCATMLCRKKISLQEIQVWLGHSTYQTTADIYTHLNYTDKIGTANAAARIVSDVLGKGGSE</sequence>
<evidence type="ECO:0000256" key="3">
    <source>
        <dbReference type="PROSITE-ProRule" id="PRU01248"/>
    </source>
</evidence>
<dbReference type="GO" id="GO:0015074">
    <property type="term" value="P:DNA integration"/>
    <property type="evidence" value="ECO:0007669"/>
    <property type="project" value="InterPro"/>
</dbReference>